<dbReference type="WBParaSite" id="RSKR_0000416300.1">
    <property type="protein sequence ID" value="RSKR_0000416300.1"/>
    <property type="gene ID" value="RSKR_0000416300"/>
</dbReference>
<evidence type="ECO:0000313" key="2">
    <source>
        <dbReference type="WBParaSite" id="RSKR_0000416300.1"/>
    </source>
</evidence>
<protein>
    <submittedName>
        <fullName evidence="2">Nucleolar protein 16</fullName>
    </submittedName>
</protein>
<dbReference type="Proteomes" id="UP000095286">
    <property type="component" value="Unplaced"/>
</dbReference>
<reference evidence="2" key="1">
    <citation type="submission" date="2016-11" db="UniProtKB">
        <authorList>
            <consortium name="WormBaseParasite"/>
        </authorList>
    </citation>
    <scope>IDENTIFICATION</scope>
    <source>
        <strain evidence="2">KR3021</strain>
    </source>
</reference>
<evidence type="ECO:0000313" key="1">
    <source>
        <dbReference type="Proteomes" id="UP000095286"/>
    </source>
</evidence>
<sequence>MPRSVKKGVKKTFGYSYKKLKNRGQSKAAKKVRSAPFETIKDNWNKKATTKSNLESMGLAYDPNKVISAAQKKLHGVRKMMDVEVWDLKEVAKLGSVKEQQAAMEKESLSKDANVAYYSEIPEDFDTSTVSSAKGDAIIKEIEAKAAAAEKPTKFRLMRDDVNFVLMMINKHKNNYKAMERDPKNLYQLTAKQIERKVNVFKKSDVYEKVVGETVAI</sequence>
<name>A0AC35TT95_9BILA</name>
<organism evidence="1 2">
    <name type="scientific">Rhabditophanes sp. KR3021</name>
    <dbReference type="NCBI Taxonomy" id="114890"/>
    <lineage>
        <taxon>Eukaryota</taxon>
        <taxon>Metazoa</taxon>
        <taxon>Ecdysozoa</taxon>
        <taxon>Nematoda</taxon>
        <taxon>Chromadorea</taxon>
        <taxon>Rhabditida</taxon>
        <taxon>Tylenchina</taxon>
        <taxon>Panagrolaimomorpha</taxon>
        <taxon>Strongyloidoidea</taxon>
        <taxon>Alloionematidae</taxon>
        <taxon>Rhabditophanes</taxon>
    </lineage>
</organism>
<proteinExistence type="predicted"/>
<accession>A0AC35TT95</accession>